<protein>
    <submittedName>
        <fullName evidence="2">Uncharacterized protein</fullName>
    </submittedName>
</protein>
<sequence length="227" mass="24461">MDLDPFYAAVAAINFTLLGPWLVVVTDRKELSRHDAASRRTAYLVSLQFAIPGTLSLLAQVAPTVVLLWRTAFTLAGIAGGVGAILLARQIHRQTGTQGIANLLRYIAVPAYALVTLIAELPPSAVKSLNIALTPLQLEAVLLSILVFLGVQKTWTVAMPPTPSTPPTDHDDLARTVGATRSHRAYRQQLAQDRRDLQDGWAAMRAATMRGRALPMGSRITSSATMS</sequence>
<feature type="transmembrane region" description="Helical" evidence="1">
    <location>
        <begin position="131"/>
        <end position="151"/>
    </location>
</feature>
<keyword evidence="1" id="KW-0472">Membrane</keyword>
<evidence type="ECO:0000313" key="2">
    <source>
        <dbReference type="EMBL" id="GIF94608.1"/>
    </source>
</evidence>
<accession>A0A8J3KD75</accession>
<evidence type="ECO:0000256" key="1">
    <source>
        <dbReference type="SAM" id="Phobius"/>
    </source>
</evidence>
<dbReference type="Proteomes" id="UP000619293">
    <property type="component" value="Unassembled WGS sequence"/>
</dbReference>
<keyword evidence="1" id="KW-0812">Transmembrane</keyword>
<reference evidence="2 3" key="1">
    <citation type="submission" date="2021-01" db="EMBL/GenBank/DDBJ databases">
        <title>Whole genome shotgun sequence of Catellatospora chokoriensis NBRC 107358.</title>
        <authorList>
            <person name="Komaki H."/>
            <person name="Tamura T."/>
        </authorList>
    </citation>
    <scope>NUCLEOTIDE SEQUENCE [LARGE SCALE GENOMIC DNA]</scope>
    <source>
        <strain evidence="2 3">NBRC 107358</strain>
    </source>
</reference>
<organism evidence="2 3">
    <name type="scientific">Catellatospora chokoriensis</name>
    <dbReference type="NCBI Taxonomy" id="310353"/>
    <lineage>
        <taxon>Bacteria</taxon>
        <taxon>Bacillati</taxon>
        <taxon>Actinomycetota</taxon>
        <taxon>Actinomycetes</taxon>
        <taxon>Micromonosporales</taxon>
        <taxon>Micromonosporaceae</taxon>
        <taxon>Catellatospora</taxon>
    </lineage>
</organism>
<comment type="caution">
    <text evidence="2">The sequence shown here is derived from an EMBL/GenBank/DDBJ whole genome shotgun (WGS) entry which is preliminary data.</text>
</comment>
<name>A0A8J3KD75_9ACTN</name>
<dbReference type="EMBL" id="BONG01000106">
    <property type="protein sequence ID" value="GIF94608.1"/>
    <property type="molecule type" value="Genomic_DNA"/>
</dbReference>
<evidence type="ECO:0000313" key="3">
    <source>
        <dbReference type="Proteomes" id="UP000619293"/>
    </source>
</evidence>
<proteinExistence type="predicted"/>
<feature type="transmembrane region" description="Helical" evidence="1">
    <location>
        <begin position="67"/>
        <end position="88"/>
    </location>
</feature>
<dbReference type="RefSeq" id="WP_191844542.1">
    <property type="nucleotide sequence ID" value="NZ_BAAALB010000063.1"/>
</dbReference>
<gene>
    <name evidence="2" type="ORF">Cch02nite_80520</name>
</gene>
<dbReference type="AlphaFoldDB" id="A0A8J3KD75"/>
<feature type="transmembrane region" description="Helical" evidence="1">
    <location>
        <begin position="6"/>
        <end position="25"/>
    </location>
</feature>
<feature type="transmembrane region" description="Helical" evidence="1">
    <location>
        <begin position="41"/>
        <end position="61"/>
    </location>
</feature>
<feature type="transmembrane region" description="Helical" evidence="1">
    <location>
        <begin position="100"/>
        <end position="119"/>
    </location>
</feature>
<keyword evidence="1" id="KW-1133">Transmembrane helix</keyword>
<keyword evidence="3" id="KW-1185">Reference proteome</keyword>